<evidence type="ECO:0000256" key="6">
    <source>
        <dbReference type="ARBA" id="ARBA00023136"/>
    </source>
</evidence>
<evidence type="ECO:0000259" key="13">
    <source>
        <dbReference type="Pfam" id="PF07715"/>
    </source>
</evidence>
<feature type="domain" description="TonB-dependent receptor plug" evidence="13">
    <location>
        <begin position="53"/>
        <end position="155"/>
    </location>
</feature>
<dbReference type="SUPFAM" id="SSF56935">
    <property type="entry name" value="Porins"/>
    <property type="match status" value="1"/>
</dbReference>
<evidence type="ECO:0000256" key="1">
    <source>
        <dbReference type="ARBA" id="ARBA00004571"/>
    </source>
</evidence>
<dbReference type="InterPro" id="IPR010100">
    <property type="entry name" value="TonB-dep_Cu_rcpt"/>
</dbReference>
<reference evidence="14 15" key="1">
    <citation type="submission" date="2019-08" db="EMBL/GenBank/DDBJ databases">
        <title>Luteimonas viscosus sp. nov., isolated from soil of a sunflower field.</title>
        <authorList>
            <person name="Jianli Z."/>
            <person name="Ying Z."/>
        </authorList>
    </citation>
    <scope>NUCLEOTIDE SEQUENCE [LARGE SCALE GENOMIC DNA]</scope>
    <source>
        <strain evidence="14 15">XBU10</strain>
    </source>
</reference>
<evidence type="ECO:0000313" key="14">
    <source>
        <dbReference type="EMBL" id="TYT26089.1"/>
    </source>
</evidence>
<keyword evidence="11" id="KW-0732">Signal</keyword>
<evidence type="ECO:0000256" key="4">
    <source>
        <dbReference type="ARBA" id="ARBA00022692"/>
    </source>
</evidence>
<dbReference type="InterPro" id="IPR039426">
    <property type="entry name" value="TonB-dep_rcpt-like"/>
</dbReference>
<feature type="region of interest" description="Disordered" evidence="10">
    <location>
        <begin position="400"/>
        <end position="421"/>
    </location>
</feature>
<feature type="domain" description="TonB-dependent receptor-like beta-barrel" evidence="12">
    <location>
        <begin position="209"/>
        <end position="648"/>
    </location>
</feature>
<feature type="signal peptide" evidence="11">
    <location>
        <begin position="1"/>
        <end position="26"/>
    </location>
</feature>
<evidence type="ECO:0000256" key="9">
    <source>
        <dbReference type="RuleBase" id="RU003357"/>
    </source>
</evidence>
<evidence type="ECO:0000259" key="12">
    <source>
        <dbReference type="Pfam" id="PF00593"/>
    </source>
</evidence>
<keyword evidence="15" id="KW-1185">Reference proteome</keyword>
<keyword evidence="6 8" id="KW-0472">Membrane</keyword>
<dbReference type="Gene3D" id="2.170.130.10">
    <property type="entry name" value="TonB-dependent receptor, plug domain"/>
    <property type="match status" value="1"/>
</dbReference>
<feature type="chain" id="PRO_5023090728" evidence="11">
    <location>
        <begin position="27"/>
        <end position="689"/>
    </location>
</feature>
<keyword evidence="7 8" id="KW-0998">Cell outer membrane</keyword>
<comment type="subcellular location">
    <subcellularLocation>
        <location evidence="1 8">Cell outer membrane</location>
        <topology evidence="1 8">Multi-pass membrane protein</topology>
    </subcellularLocation>
</comment>
<dbReference type="PANTHER" id="PTHR30069:SF49">
    <property type="entry name" value="OUTER MEMBRANE PROTEIN C"/>
    <property type="match status" value="1"/>
</dbReference>
<comment type="similarity">
    <text evidence="8 9">Belongs to the TonB-dependent receptor family.</text>
</comment>
<dbReference type="Pfam" id="PF07715">
    <property type="entry name" value="Plug"/>
    <property type="match status" value="1"/>
</dbReference>
<evidence type="ECO:0000256" key="5">
    <source>
        <dbReference type="ARBA" id="ARBA00023077"/>
    </source>
</evidence>
<evidence type="ECO:0000313" key="15">
    <source>
        <dbReference type="Proteomes" id="UP000324973"/>
    </source>
</evidence>
<dbReference type="OrthoDB" id="5332150at2"/>
<gene>
    <name evidence="14" type="ORF">FZO89_07355</name>
</gene>
<dbReference type="GO" id="GO:0044718">
    <property type="term" value="P:siderophore transmembrane transport"/>
    <property type="evidence" value="ECO:0007669"/>
    <property type="project" value="TreeGrafter"/>
</dbReference>
<dbReference type="NCBIfam" id="TIGR01778">
    <property type="entry name" value="TonB-copper"/>
    <property type="match status" value="1"/>
</dbReference>
<keyword evidence="14" id="KW-0675">Receptor</keyword>
<dbReference type="EMBL" id="VTFT01000001">
    <property type="protein sequence ID" value="TYT26089.1"/>
    <property type="molecule type" value="Genomic_DNA"/>
</dbReference>
<dbReference type="Pfam" id="PF00593">
    <property type="entry name" value="TonB_dep_Rec_b-barrel"/>
    <property type="match status" value="1"/>
</dbReference>
<dbReference type="AlphaFoldDB" id="A0A5D4XND8"/>
<evidence type="ECO:0000256" key="3">
    <source>
        <dbReference type="ARBA" id="ARBA00022452"/>
    </source>
</evidence>
<evidence type="ECO:0000256" key="7">
    <source>
        <dbReference type="ARBA" id="ARBA00023237"/>
    </source>
</evidence>
<feature type="compositionally biased region" description="Basic and acidic residues" evidence="10">
    <location>
        <begin position="400"/>
        <end position="409"/>
    </location>
</feature>
<evidence type="ECO:0000256" key="8">
    <source>
        <dbReference type="PROSITE-ProRule" id="PRU01360"/>
    </source>
</evidence>
<name>A0A5D4XND8_9GAMM</name>
<dbReference type="InterPro" id="IPR036942">
    <property type="entry name" value="Beta-barrel_TonB_sf"/>
</dbReference>
<evidence type="ECO:0000256" key="11">
    <source>
        <dbReference type="SAM" id="SignalP"/>
    </source>
</evidence>
<sequence length="689" mass="74433">MKGKVLCVAVAGAVALWQLVAAGAQAAEQGAPVQERIVDLDSLVVVGVAPVASLTWVTDPRLPRQPVPASDGADYLRTVPGFATLRSGGTNGDPVLRGQFGSRLNLLAGDGALMGACPSRMDNAMSYVSPETYDRLTIVKGPQTVLWGGGASAGTVRFEREIPYFDQPGLRLDGSAMFASHGRNDQVLDAIAGSPQVYGRLTANRSESDDYEDGVGRPVPSAWEKWNADAAIGWTPDPDTVLEASVGTGDGQARYAGRGMDGTQFDRATWGLRFEKKGMQGRLHEIAANVYYNDVDHVMDNYTLREPDPAGAMPMPMASNVAHRTSGGRSAFGFGGEHWELTAGVDARSSRHSRRSATGRGQYLAQPWTVDARFRQAGAFAELHWHLDARNHLIAGARVDRSEAQDRRATTGGMMPTPNPTLGQARAETLPSAFVRFEQDLDGRPLRWYAGIGHTRRMPDYWELFSPNRGPDGAANAFAGVRPERTTQFDVGMRHAGKRIDAWVSAYAGRMSDYIAFDYIDAMGGTTTRARNADADIRGGEAGVEWRAAEHWKLGGTLAYSWGELADSGQALPQMPPLEARLNAAWDNGTWSAGALLRAVAAQDRVSPALGNVVGRDLGPSSGFAVFSLNGAYRIDDRWRLAAGIDNLFDRDYVEHLNLAGNSAFGYPADPTRIHEPGRTAWVKLNVSY</sequence>
<keyword evidence="2 8" id="KW-0813">Transport</keyword>
<dbReference type="GO" id="GO:0009279">
    <property type="term" value="C:cell outer membrane"/>
    <property type="evidence" value="ECO:0007669"/>
    <property type="project" value="UniProtKB-SubCell"/>
</dbReference>
<evidence type="ECO:0000256" key="2">
    <source>
        <dbReference type="ARBA" id="ARBA00022448"/>
    </source>
</evidence>
<keyword evidence="3 8" id="KW-1134">Transmembrane beta strand</keyword>
<organism evidence="14 15">
    <name type="scientific">Luteimonas viscosa</name>
    <dbReference type="NCBI Taxonomy" id="1132694"/>
    <lineage>
        <taxon>Bacteria</taxon>
        <taxon>Pseudomonadati</taxon>
        <taxon>Pseudomonadota</taxon>
        <taxon>Gammaproteobacteria</taxon>
        <taxon>Lysobacterales</taxon>
        <taxon>Lysobacteraceae</taxon>
        <taxon>Luteimonas</taxon>
    </lineage>
</organism>
<accession>A0A5D4XND8</accession>
<dbReference type="InterPro" id="IPR037066">
    <property type="entry name" value="Plug_dom_sf"/>
</dbReference>
<dbReference type="CDD" id="cd01347">
    <property type="entry name" value="ligand_gated_channel"/>
    <property type="match status" value="1"/>
</dbReference>
<comment type="caution">
    <text evidence="14">The sequence shown here is derived from an EMBL/GenBank/DDBJ whole genome shotgun (WGS) entry which is preliminary data.</text>
</comment>
<dbReference type="PROSITE" id="PS52016">
    <property type="entry name" value="TONB_DEPENDENT_REC_3"/>
    <property type="match status" value="1"/>
</dbReference>
<evidence type="ECO:0000256" key="10">
    <source>
        <dbReference type="SAM" id="MobiDB-lite"/>
    </source>
</evidence>
<protein>
    <submittedName>
        <fullName evidence="14">TonB-dependent copper receptor</fullName>
    </submittedName>
</protein>
<dbReference type="Proteomes" id="UP000324973">
    <property type="component" value="Unassembled WGS sequence"/>
</dbReference>
<dbReference type="GO" id="GO:0015344">
    <property type="term" value="F:siderophore uptake transmembrane transporter activity"/>
    <property type="evidence" value="ECO:0007669"/>
    <property type="project" value="TreeGrafter"/>
</dbReference>
<keyword evidence="5 9" id="KW-0798">TonB box</keyword>
<dbReference type="RefSeq" id="WP_149102639.1">
    <property type="nucleotide sequence ID" value="NZ_VTFT01000001.1"/>
</dbReference>
<dbReference type="Gene3D" id="2.40.170.20">
    <property type="entry name" value="TonB-dependent receptor, beta-barrel domain"/>
    <property type="match status" value="1"/>
</dbReference>
<proteinExistence type="inferred from homology"/>
<dbReference type="InterPro" id="IPR000531">
    <property type="entry name" value="Beta-barrel_TonB"/>
</dbReference>
<dbReference type="PANTHER" id="PTHR30069">
    <property type="entry name" value="TONB-DEPENDENT OUTER MEMBRANE RECEPTOR"/>
    <property type="match status" value="1"/>
</dbReference>
<keyword evidence="4 8" id="KW-0812">Transmembrane</keyword>
<dbReference type="InterPro" id="IPR012910">
    <property type="entry name" value="Plug_dom"/>
</dbReference>